<reference evidence="1 2" key="1">
    <citation type="submission" date="2019-08" db="EMBL/GenBank/DDBJ databases">
        <title>Whole genome of Aphis craccivora.</title>
        <authorList>
            <person name="Voronova N.V."/>
            <person name="Shulinski R.S."/>
            <person name="Bandarenka Y.V."/>
            <person name="Zhorov D.G."/>
            <person name="Warner D."/>
        </authorList>
    </citation>
    <scope>NUCLEOTIDE SEQUENCE [LARGE SCALE GENOMIC DNA]</scope>
    <source>
        <strain evidence="1">180601</strain>
        <tissue evidence="1">Whole Body</tissue>
    </source>
</reference>
<evidence type="ECO:0000313" key="1">
    <source>
        <dbReference type="EMBL" id="KAF0727821.1"/>
    </source>
</evidence>
<evidence type="ECO:0000313" key="2">
    <source>
        <dbReference type="Proteomes" id="UP000478052"/>
    </source>
</evidence>
<dbReference type="AlphaFoldDB" id="A0A6G0WKQ1"/>
<dbReference type="OrthoDB" id="6627680at2759"/>
<feature type="non-terminal residue" evidence="1">
    <location>
        <position position="137"/>
    </location>
</feature>
<protein>
    <recommendedName>
        <fullName evidence="3">Transposable element P transposase</fullName>
    </recommendedName>
</protein>
<name>A0A6G0WKQ1_APHCR</name>
<sequence>MEATVILYYDYDSFMTQLLLFDVISQLHFCGFEVVAVVSDMGPTNIRLWKSLGITPTKTFSHPISEKQIYMFADVPHLMKLVWNHFIDSGFVLPNNKYIGKQRQNVKLATQILSNSMANAISYLGQKHLLQYNNWKE</sequence>
<organism evidence="1 2">
    <name type="scientific">Aphis craccivora</name>
    <name type="common">Cowpea aphid</name>
    <dbReference type="NCBI Taxonomy" id="307492"/>
    <lineage>
        <taxon>Eukaryota</taxon>
        <taxon>Metazoa</taxon>
        <taxon>Ecdysozoa</taxon>
        <taxon>Arthropoda</taxon>
        <taxon>Hexapoda</taxon>
        <taxon>Insecta</taxon>
        <taxon>Pterygota</taxon>
        <taxon>Neoptera</taxon>
        <taxon>Paraneoptera</taxon>
        <taxon>Hemiptera</taxon>
        <taxon>Sternorrhyncha</taxon>
        <taxon>Aphidomorpha</taxon>
        <taxon>Aphidoidea</taxon>
        <taxon>Aphididae</taxon>
        <taxon>Aphidini</taxon>
        <taxon>Aphis</taxon>
        <taxon>Aphis</taxon>
    </lineage>
</organism>
<gene>
    <name evidence="1" type="ORF">FWK35_00033891</name>
</gene>
<dbReference type="Proteomes" id="UP000478052">
    <property type="component" value="Unassembled WGS sequence"/>
</dbReference>
<accession>A0A6G0WKQ1</accession>
<evidence type="ECO:0008006" key="3">
    <source>
        <dbReference type="Google" id="ProtNLM"/>
    </source>
</evidence>
<comment type="caution">
    <text evidence="1">The sequence shown here is derived from an EMBL/GenBank/DDBJ whole genome shotgun (WGS) entry which is preliminary data.</text>
</comment>
<dbReference type="EMBL" id="VUJU01008637">
    <property type="protein sequence ID" value="KAF0727821.1"/>
    <property type="molecule type" value="Genomic_DNA"/>
</dbReference>
<proteinExistence type="predicted"/>
<keyword evidence="2" id="KW-1185">Reference proteome</keyword>